<name>A0AAJ1ESF1_MEDGN</name>
<gene>
    <name evidence="1" type="ORF">LIQ10_19600</name>
</gene>
<dbReference type="Proteomes" id="UP001297422">
    <property type="component" value="Unassembled WGS sequence"/>
</dbReference>
<comment type="caution">
    <text evidence="1">The sequence shown here is derived from an EMBL/GenBank/DDBJ whole genome shotgun (WGS) entry which is preliminary data.</text>
</comment>
<proteinExistence type="predicted"/>
<evidence type="ECO:0000313" key="1">
    <source>
        <dbReference type="EMBL" id="MCB5495891.1"/>
    </source>
</evidence>
<sequence>MIVVDRLGNVQTNGEGQNNLLKKLYGTFLGRCALKILVCKFVSDLGGWYMNSSLSKRRIAPFIKENKIDMSQYEQR</sequence>
<organism evidence="1 2">
    <name type="scientific">Mediterraneibacter gnavus</name>
    <name type="common">Ruminococcus gnavus</name>
    <dbReference type="NCBI Taxonomy" id="33038"/>
    <lineage>
        <taxon>Bacteria</taxon>
        <taxon>Bacillati</taxon>
        <taxon>Bacillota</taxon>
        <taxon>Clostridia</taxon>
        <taxon>Lachnospirales</taxon>
        <taxon>Lachnospiraceae</taxon>
        <taxon>Mediterraneibacter</taxon>
    </lineage>
</organism>
<feature type="non-terminal residue" evidence="1">
    <location>
        <position position="76"/>
    </location>
</feature>
<dbReference type="AlphaFoldDB" id="A0AAJ1ESF1"/>
<evidence type="ECO:0000313" key="2">
    <source>
        <dbReference type="Proteomes" id="UP001297422"/>
    </source>
</evidence>
<dbReference type="EMBL" id="JAJBNC010000153">
    <property type="protein sequence ID" value="MCB5495891.1"/>
    <property type="molecule type" value="Genomic_DNA"/>
</dbReference>
<reference evidence="1" key="1">
    <citation type="submission" date="2021-10" db="EMBL/GenBank/DDBJ databases">
        <title>Collection of gut derived symbiotic bacterial strains cultured from healthy donors.</title>
        <authorList>
            <person name="Lin H."/>
            <person name="Littmann E."/>
            <person name="Claire K."/>
            <person name="Pamer E."/>
        </authorList>
    </citation>
    <scope>NUCLEOTIDE SEQUENCE</scope>
    <source>
        <strain evidence="1">MSK.23.4</strain>
    </source>
</reference>
<protein>
    <submittedName>
        <fullName evidence="1">Phosphatidylserine decarboxylase</fullName>
    </submittedName>
</protein>
<accession>A0AAJ1ESF1</accession>